<protein>
    <submittedName>
        <fullName evidence="1">Uncharacterized protein</fullName>
    </submittedName>
</protein>
<dbReference type="RefSeq" id="WP_210058473.1">
    <property type="nucleotide sequence ID" value="NZ_JAGIOB010000001.1"/>
</dbReference>
<reference evidence="1 2" key="1">
    <citation type="submission" date="2021-03" db="EMBL/GenBank/DDBJ databases">
        <title>Sequencing the genomes of 1000 actinobacteria strains.</title>
        <authorList>
            <person name="Klenk H.-P."/>
        </authorList>
    </citation>
    <scope>NUCLEOTIDE SEQUENCE [LARGE SCALE GENOMIC DNA]</scope>
    <source>
        <strain evidence="1 2">DSM 12936</strain>
    </source>
</reference>
<accession>A0ABS4ZCG4</accession>
<name>A0ABS4ZCG4_9ACTN</name>
<organism evidence="1 2">
    <name type="scientific">Microlunatus capsulatus</name>
    <dbReference type="NCBI Taxonomy" id="99117"/>
    <lineage>
        <taxon>Bacteria</taxon>
        <taxon>Bacillati</taxon>
        <taxon>Actinomycetota</taxon>
        <taxon>Actinomycetes</taxon>
        <taxon>Propionibacteriales</taxon>
        <taxon>Propionibacteriaceae</taxon>
        <taxon>Microlunatus</taxon>
    </lineage>
</organism>
<comment type="caution">
    <text evidence="1">The sequence shown here is derived from an EMBL/GenBank/DDBJ whole genome shotgun (WGS) entry which is preliminary data.</text>
</comment>
<gene>
    <name evidence="1" type="ORF">JOF54_003670</name>
</gene>
<proteinExistence type="predicted"/>
<keyword evidence="2" id="KW-1185">Reference proteome</keyword>
<dbReference type="EMBL" id="JAGIOB010000001">
    <property type="protein sequence ID" value="MBP2418748.1"/>
    <property type="molecule type" value="Genomic_DNA"/>
</dbReference>
<evidence type="ECO:0000313" key="2">
    <source>
        <dbReference type="Proteomes" id="UP000758168"/>
    </source>
</evidence>
<sequence length="61" mass="6443">MSQPTPPDAAPAPPAVDHPAVAEALALVADLDAQPLELHHERLSRVHEVLHGVLHPAIPAR</sequence>
<dbReference type="Proteomes" id="UP000758168">
    <property type="component" value="Unassembled WGS sequence"/>
</dbReference>
<evidence type="ECO:0000313" key="1">
    <source>
        <dbReference type="EMBL" id="MBP2418748.1"/>
    </source>
</evidence>